<evidence type="ECO:0000256" key="1">
    <source>
        <dbReference type="SAM" id="Phobius"/>
    </source>
</evidence>
<accession>A0A138ZWW7</accession>
<dbReference type="Proteomes" id="UP000070544">
    <property type="component" value="Unassembled WGS sequence"/>
</dbReference>
<name>A0A138ZWW7_GONPJ</name>
<keyword evidence="1" id="KW-1133">Transmembrane helix</keyword>
<keyword evidence="1" id="KW-0472">Membrane</keyword>
<protein>
    <submittedName>
        <fullName evidence="2">Uncharacterized protein</fullName>
    </submittedName>
</protein>
<keyword evidence="1" id="KW-0812">Transmembrane</keyword>
<sequence length="387" mass="43301">MEYSRIANDDAILRRNPSSFVLKLSLSLSILCSSALAVVVAFLLFAPTPNTGIAVGLHVIYTPEHACIGFLSDSKSWANVRTACRRPAPSSALIGNNSAFCMKEIEREINRPFHYDNRRLISDNMWITLPELMDERDCVLECKYLKLMGLCSNDCRRGVEAFFDAAEAACGGVILDIRGKMIKTPVHKYQEDHWRLIDTTLQEFFGNSANMASSRTNITAQDLRALFFTRLDAKCAKEQDMKYAVNAHVNATSIFVLDSIMAGARVTLRWYPEQVGNNGSNHTTAIKCWPVYLPVPPGALGGPEYRVDQPPPLNNLAPAELVDLECSWCERMRPGLFCNAVLKRAQRLEALICAGNSNWVKLFKDDHFEPVSWDSRTGVPDYNVDVE</sequence>
<dbReference type="OrthoDB" id="10373908at2759"/>
<dbReference type="AlphaFoldDB" id="A0A138ZWW7"/>
<gene>
    <name evidence="2" type="ORF">M427DRAFT_39766</name>
</gene>
<evidence type="ECO:0000313" key="2">
    <source>
        <dbReference type="EMBL" id="KXS08951.1"/>
    </source>
</evidence>
<reference evidence="2 3" key="1">
    <citation type="journal article" date="2015" name="Genome Biol. Evol.">
        <title>Phylogenomic analyses indicate that early fungi evolved digesting cell walls of algal ancestors of land plants.</title>
        <authorList>
            <person name="Chang Y."/>
            <person name="Wang S."/>
            <person name="Sekimoto S."/>
            <person name="Aerts A.L."/>
            <person name="Choi C."/>
            <person name="Clum A."/>
            <person name="LaButti K.M."/>
            <person name="Lindquist E.A."/>
            <person name="Yee Ngan C."/>
            <person name="Ohm R.A."/>
            <person name="Salamov A.A."/>
            <person name="Grigoriev I.V."/>
            <person name="Spatafora J.W."/>
            <person name="Berbee M.L."/>
        </authorList>
    </citation>
    <scope>NUCLEOTIDE SEQUENCE [LARGE SCALE GENOMIC DNA]</scope>
    <source>
        <strain evidence="2 3">JEL478</strain>
    </source>
</reference>
<feature type="transmembrane region" description="Helical" evidence="1">
    <location>
        <begin position="20"/>
        <end position="45"/>
    </location>
</feature>
<organism evidence="2 3">
    <name type="scientific">Gonapodya prolifera (strain JEL478)</name>
    <name type="common">Monoblepharis prolifera</name>
    <dbReference type="NCBI Taxonomy" id="1344416"/>
    <lineage>
        <taxon>Eukaryota</taxon>
        <taxon>Fungi</taxon>
        <taxon>Fungi incertae sedis</taxon>
        <taxon>Chytridiomycota</taxon>
        <taxon>Chytridiomycota incertae sedis</taxon>
        <taxon>Monoblepharidomycetes</taxon>
        <taxon>Monoblepharidales</taxon>
        <taxon>Gonapodyaceae</taxon>
        <taxon>Gonapodya</taxon>
    </lineage>
</organism>
<proteinExistence type="predicted"/>
<keyword evidence="3" id="KW-1185">Reference proteome</keyword>
<evidence type="ECO:0000313" key="3">
    <source>
        <dbReference type="Proteomes" id="UP000070544"/>
    </source>
</evidence>
<dbReference type="EMBL" id="KQ965910">
    <property type="protein sequence ID" value="KXS08951.1"/>
    <property type="molecule type" value="Genomic_DNA"/>
</dbReference>